<keyword evidence="2 7" id="KW-0436">Ligase</keyword>
<comment type="pathway">
    <text evidence="7">Cofactor biosynthesis; adenosylcobalamin biosynthesis; cob(II)yrinate a,c-diamide from sirohydrochlorin (anaerobic route): step 10/10.</text>
</comment>
<dbReference type="HAMAP" id="MF_00027">
    <property type="entry name" value="CobB_CbiA"/>
    <property type="match status" value="1"/>
</dbReference>
<dbReference type="NCBIfam" id="TIGR00379">
    <property type="entry name" value="cobB"/>
    <property type="match status" value="1"/>
</dbReference>
<dbReference type="PROSITE" id="PS51274">
    <property type="entry name" value="GATASE_COBBQ"/>
    <property type="match status" value="1"/>
</dbReference>
<dbReference type="Proteomes" id="UP000705508">
    <property type="component" value="Unassembled WGS sequence"/>
</dbReference>
<comment type="similarity">
    <text evidence="7">Belongs to the CobB/CbiA family.</text>
</comment>
<evidence type="ECO:0000256" key="4">
    <source>
        <dbReference type="ARBA" id="ARBA00022840"/>
    </source>
</evidence>
<name>A0A939BG40_9CLOT</name>
<dbReference type="PANTHER" id="PTHR43873">
    <property type="entry name" value="COBYRINATE A,C-DIAMIDE SYNTHASE"/>
    <property type="match status" value="1"/>
</dbReference>
<dbReference type="Gene3D" id="3.40.50.300">
    <property type="entry name" value="P-loop containing nucleotide triphosphate hydrolases"/>
    <property type="match status" value="1"/>
</dbReference>
<evidence type="ECO:0000313" key="10">
    <source>
        <dbReference type="EMBL" id="MBM6948997.1"/>
    </source>
</evidence>
<comment type="miscellaneous">
    <text evidence="7">The a and c carboxylates of cobyrinate are activated for nucleophilic attack via formation of a phosphorylated intermediate by ATP. CbiA catalyzes first the amidation of the c-carboxylate, and then that of the a-carboxylate.</text>
</comment>
<organism evidence="10 11">
    <name type="scientific">Mordavella massiliensis</name>
    <dbReference type="NCBI Taxonomy" id="1871024"/>
    <lineage>
        <taxon>Bacteria</taxon>
        <taxon>Bacillati</taxon>
        <taxon>Bacillota</taxon>
        <taxon>Clostridia</taxon>
        <taxon>Eubacteriales</taxon>
        <taxon>Clostridiaceae</taxon>
        <taxon>Mordavella</taxon>
    </lineage>
</organism>
<evidence type="ECO:0000256" key="2">
    <source>
        <dbReference type="ARBA" id="ARBA00022598"/>
    </source>
</evidence>
<evidence type="ECO:0000256" key="7">
    <source>
        <dbReference type="HAMAP-Rule" id="MF_00027"/>
    </source>
</evidence>
<dbReference type="GO" id="GO:0005524">
    <property type="term" value="F:ATP binding"/>
    <property type="evidence" value="ECO:0007669"/>
    <property type="project" value="UniProtKB-UniRule"/>
</dbReference>
<evidence type="ECO:0000256" key="1">
    <source>
        <dbReference type="ARBA" id="ARBA00001946"/>
    </source>
</evidence>
<comment type="caution">
    <text evidence="10">The sequence shown here is derived from an EMBL/GenBank/DDBJ whole genome shotgun (WGS) entry which is preliminary data.</text>
</comment>
<feature type="domain" description="CobQ/CobB/MinD/ParA nucleotide binding" evidence="8">
    <location>
        <begin position="9"/>
        <end position="197"/>
    </location>
</feature>
<comment type="function">
    <text evidence="7">Catalyzes the ATP-dependent amidation of the two carboxylate groups at positions a and c of cobyrinate, using either L-glutamine or ammonia as the nitrogen source.</text>
</comment>
<sequence length="467" mass="50862">MRKTQAPRLVIAAPASGSGKTLLACGLLAALRQKKIQAAAFKCGPDYIDPMFHEAVLGIPSKNLDTFLAGRGRMRQLFLADAVRADVSVIEGVMGLYDGLGGVTKDASTWDVAAALEAPVILVVDAGKASVSVLALIRGFLAYAQQEGGSRIRGVVFNRLSPGRYPALKALAEEKLGVRVCGFLPRLDDVRMESRHLGLVMPGEIPGLRGQMERLGQQCLETLDIPLLLSIAGEAPALQEEPLPAFPRGRGVRPVIAVARDEAFSFYYKDNLRLLEMLGAQLHPFSPLRDRQVPAEADALLLGGGYPELYGRELSENRPMRDSVQGAVAGGMPCLAECGGFLYLQEELEDRDGCAYEMSGALKGRSRYTGKLSRFGYVTLTAPQAGETALLMPGESLRGHEFHYMDTDGNGTDLLAVRPVTGRSWPCGHMTDRFYGGFPHLYLWSHVETAARFVRKAEEYGRERHTR</sequence>
<reference evidence="10" key="1">
    <citation type="submission" date="2020-08" db="EMBL/GenBank/DDBJ databases">
        <authorList>
            <person name="Cejkova D."/>
            <person name="Kubasova T."/>
            <person name="Jahodarova E."/>
            <person name="Rychlik I."/>
        </authorList>
    </citation>
    <scope>NUCLEOTIDE SEQUENCE</scope>
    <source>
        <strain evidence="10">An582</strain>
    </source>
</reference>
<keyword evidence="4 7" id="KW-0067">ATP-binding</keyword>
<evidence type="ECO:0000256" key="3">
    <source>
        <dbReference type="ARBA" id="ARBA00022741"/>
    </source>
</evidence>
<dbReference type="InterPro" id="IPR027417">
    <property type="entry name" value="P-loop_NTPase"/>
</dbReference>
<keyword evidence="3 7" id="KW-0547">Nucleotide-binding</keyword>
<dbReference type="InterPro" id="IPR029062">
    <property type="entry name" value="Class_I_gatase-like"/>
</dbReference>
<dbReference type="Gene3D" id="3.40.50.880">
    <property type="match status" value="1"/>
</dbReference>
<comment type="catalytic activity">
    <reaction evidence="7">
        <text>cob(II)yrinate + 2 L-glutamine + 2 ATP + 2 H2O = cob(II)yrinate a,c diamide + 2 L-glutamate + 2 ADP + 2 phosphate + 2 H(+)</text>
        <dbReference type="Rhea" id="RHEA:26289"/>
        <dbReference type="ChEBI" id="CHEBI:15377"/>
        <dbReference type="ChEBI" id="CHEBI:15378"/>
        <dbReference type="ChEBI" id="CHEBI:29985"/>
        <dbReference type="ChEBI" id="CHEBI:30616"/>
        <dbReference type="ChEBI" id="CHEBI:43474"/>
        <dbReference type="ChEBI" id="CHEBI:58359"/>
        <dbReference type="ChEBI" id="CHEBI:58537"/>
        <dbReference type="ChEBI" id="CHEBI:58894"/>
        <dbReference type="ChEBI" id="CHEBI:456216"/>
        <dbReference type="EC" id="6.3.5.11"/>
    </reaction>
</comment>
<dbReference type="InterPro" id="IPR011698">
    <property type="entry name" value="GATase_3"/>
</dbReference>
<evidence type="ECO:0000256" key="5">
    <source>
        <dbReference type="ARBA" id="ARBA00022842"/>
    </source>
</evidence>
<accession>A0A939BG40</accession>
<dbReference type="NCBIfam" id="NF002204">
    <property type="entry name" value="PRK01077.1"/>
    <property type="match status" value="1"/>
</dbReference>
<feature type="site" description="Increases nucleophilicity of active site Cys" evidence="7">
    <location>
        <position position="440"/>
    </location>
</feature>
<reference evidence="10" key="2">
    <citation type="journal article" date="2021" name="Sci. Rep.">
        <title>The distribution of antibiotic resistance genes in chicken gut microbiota commensals.</title>
        <authorList>
            <person name="Juricova H."/>
            <person name="Matiasovicova J."/>
            <person name="Kubasova T."/>
            <person name="Cejkova D."/>
            <person name="Rychlik I."/>
        </authorList>
    </citation>
    <scope>NUCLEOTIDE SEQUENCE</scope>
    <source>
        <strain evidence="10">An582</strain>
    </source>
</reference>
<dbReference type="SUPFAM" id="SSF52317">
    <property type="entry name" value="Class I glutamine amidotransferase-like"/>
    <property type="match status" value="1"/>
</dbReference>
<dbReference type="EC" id="6.3.5.11" evidence="7"/>
<evidence type="ECO:0000259" key="9">
    <source>
        <dbReference type="Pfam" id="PF07685"/>
    </source>
</evidence>
<keyword evidence="7" id="KW-0169">Cobalamin biosynthesis</keyword>
<proteinExistence type="inferred from homology"/>
<evidence type="ECO:0000256" key="6">
    <source>
        <dbReference type="ARBA" id="ARBA00022962"/>
    </source>
</evidence>
<keyword evidence="5 7" id="KW-0460">Magnesium</keyword>
<comment type="cofactor">
    <cofactor evidence="1 7">
        <name>Mg(2+)</name>
        <dbReference type="ChEBI" id="CHEBI:18420"/>
    </cofactor>
</comment>
<keyword evidence="6 7" id="KW-0315">Glutamine amidotransferase</keyword>
<dbReference type="RefSeq" id="WP_204906995.1">
    <property type="nucleotide sequence ID" value="NZ_JACJKS010000015.1"/>
</dbReference>
<gene>
    <name evidence="7" type="primary">cbiA</name>
    <name evidence="10" type="ORF">H6A20_10075</name>
</gene>
<dbReference type="SUPFAM" id="SSF52540">
    <property type="entry name" value="P-loop containing nucleoside triphosphate hydrolases"/>
    <property type="match status" value="1"/>
</dbReference>
<dbReference type="AlphaFoldDB" id="A0A939BG40"/>
<dbReference type="Pfam" id="PF01656">
    <property type="entry name" value="CbiA"/>
    <property type="match status" value="1"/>
</dbReference>
<dbReference type="InterPro" id="IPR002586">
    <property type="entry name" value="CobQ/CobB/MinD/ParA_Nub-bd_dom"/>
</dbReference>
<protein>
    <recommendedName>
        <fullName evidence="7">Cobyrinate a,c-diamide synthase</fullName>
        <ecNumber evidence="7">6.3.5.11</ecNumber>
    </recommendedName>
    <alternativeName>
        <fullName evidence="7">Cobyrinic acid a,c-diamide synthetase</fullName>
    </alternativeName>
</protein>
<evidence type="ECO:0000259" key="8">
    <source>
        <dbReference type="Pfam" id="PF01656"/>
    </source>
</evidence>
<dbReference type="GO" id="GO:0042242">
    <property type="term" value="F:cobyrinic acid a,c-diamide synthase activity"/>
    <property type="evidence" value="ECO:0007669"/>
    <property type="project" value="UniProtKB-UniRule"/>
</dbReference>
<comment type="domain">
    <text evidence="7">Comprises of two domains. The C-terminal domain contains the binding site for glutamine and catalyzes the hydrolysis of this substrate to glutamate and ammonia. The N-terminal domain is anticipated to bind ATP and cobyrinate and catalyzes the ultimate synthesis of the diamide product. The ammonia produced via the glutaminase domain is probably translocated to the adjacent domain via a molecular tunnel, where it reacts with an activated intermediate.</text>
</comment>
<dbReference type="PANTHER" id="PTHR43873:SF1">
    <property type="entry name" value="COBYRINATE A,C-DIAMIDE SYNTHASE"/>
    <property type="match status" value="1"/>
</dbReference>
<feature type="active site" description="Nucleophile" evidence="7">
    <location>
        <position position="338"/>
    </location>
</feature>
<dbReference type="EMBL" id="JACJKS010000015">
    <property type="protein sequence ID" value="MBM6948997.1"/>
    <property type="molecule type" value="Genomic_DNA"/>
</dbReference>
<dbReference type="Pfam" id="PF07685">
    <property type="entry name" value="GATase_3"/>
    <property type="match status" value="1"/>
</dbReference>
<dbReference type="CDD" id="cd03130">
    <property type="entry name" value="GATase1_CobB"/>
    <property type="match status" value="1"/>
</dbReference>
<dbReference type="GO" id="GO:0009236">
    <property type="term" value="P:cobalamin biosynthetic process"/>
    <property type="evidence" value="ECO:0007669"/>
    <property type="project" value="UniProtKB-UniRule"/>
</dbReference>
<feature type="domain" description="CobB/CobQ-like glutamine amidotransferase" evidence="9">
    <location>
        <begin position="256"/>
        <end position="416"/>
    </location>
</feature>
<evidence type="ECO:0000313" key="11">
    <source>
        <dbReference type="Proteomes" id="UP000705508"/>
    </source>
</evidence>
<dbReference type="InterPro" id="IPR004484">
    <property type="entry name" value="CbiA/CobB_synth"/>
</dbReference>